<reference evidence="2" key="1">
    <citation type="submission" date="2019-08" db="EMBL/GenBank/DDBJ databases">
        <authorList>
            <person name="Kucharzyk K."/>
            <person name="Murdoch R.W."/>
            <person name="Higgins S."/>
            <person name="Loffler F."/>
        </authorList>
    </citation>
    <scope>NUCLEOTIDE SEQUENCE</scope>
</reference>
<proteinExistence type="predicted"/>
<dbReference type="PANTHER" id="PTHR36836:SF1">
    <property type="entry name" value="COLANIC ACID BIOSYNTHESIS PROTEIN WCAK"/>
    <property type="match status" value="1"/>
</dbReference>
<feature type="domain" description="Polysaccharide pyruvyl transferase" evidence="1">
    <location>
        <begin position="4"/>
        <end position="149"/>
    </location>
</feature>
<comment type="caution">
    <text evidence="2">The sequence shown here is derived from an EMBL/GenBank/DDBJ whole genome shotgun (WGS) entry which is preliminary data.</text>
</comment>
<dbReference type="InterPro" id="IPR007345">
    <property type="entry name" value="Polysacch_pyruvyl_Trfase"/>
</dbReference>
<dbReference type="Pfam" id="PF04230">
    <property type="entry name" value="PS_pyruv_trans"/>
    <property type="match status" value="1"/>
</dbReference>
<sequence length="216" mass="24508">MEKNIRVACDPVMALSYADVNRQEIKDVLQEMDILDGKGRKNKPLLLAVIRCWEDNKHLAAVAQLLDAQARSGGWDVLLVPAHFPADMEAIDKISNLMTERLYCLGKSLTARQFLALTAYADKVFAMRLHGLIFAMAMGTPMLGLSYDPKVDAFMEQAGLAGFCLPYEDFDWEAANDLLEEMETLPLGLRREQENRRREMQRQAWQMAEQAVELLD</sequence>
<dbReference type="EMBL" id="VSSQ01082327">
    <property type="protein sequence ID" value="MPN30991.1"/>
    <property type="molecule type" value="Genomic_DNA"/>
</dbReference>
<gene>
    <name evidence="2" type="ORF">SDC9_178462</name>
</gene>
<organism evidence="2">
    <name type="scientific">bioreactor metagenome</name>
    <dbReference type="NCBI Taxonomy" id="1076179"/>
    <lineage>
        <taxon>unclassified sequences</taxon>
        <taxon>metagenomes</taxon>
        <taxon>ecological metagenomes</taxon>
    </lineage>
</organism>
<evidence type="ECO:0000313" key="2">
    <source>
        <dbReference type="EMBL" id="MPN30991.1"/>
    </source>
</evidence>
<name>A0A645GVT9_9ZZZZ</name>
<evidence type="ECO:0000259" key="1">
    <source>
        <dbReference type="Pfam" id="PF04230"/>
    </source>
</evidence>
<accession>A0A645GVT9</accession>
<protein>
    <recommendedName>
        <fullName evidence="1">Polysaccharide pyruvyl transferase domain-containing protein</fullName>
    </recommendedName>
</protein>
<dbReference type="AlphaFoldDB" id="A0A645GVT9"/>
<dbReference type="PANTHER" id="PTHR36836">
    <property type="entry name" value="COLANIC ACID BIOSYNTHESIS PROTEIN WCAK"/>
    <property type="match status" value="1"/>
</dbReference>